<gene>
    <name evidence="1" type="ORF">FHR87_003791</name>
</gene>
<name>A0A839TBC4_AZOMA</name>
<reference evidence="1 2" key="1">
    <citation type="submission" date="2020-08" db="EMBL/GenBank/DDBJ databases">
        <title>Genomic Encyclopedia of Type Strains, Phase III (KMG-III): the genomes of soil and plant-associated and newly described type strains.</title>
        <authorList>
            <person name="Whitman W."/>
        </authorList>
    </citation>
    <scope>NUCLEOTIDE SEQUENCE [LARGE SCALE GENOMIC DNA]</scope>
    <source>
        <strain evidence="1 2">CECT 4462</strain>
    </source>
</reference>
<feature type="non-terminal residue" evidence="1">
    <location>
        <position position="1"/>
    </location>
</feature>
<dbReference type="AlphaFoldDB" id="A0A839TBC4"/>
<sequence>DSRQGRPVVENRLDRQFAVDSPVPAWAGDIT</sequence>
<organism evidence="1 2">
    <name type="scientific">Azomonas macrocytogenes</name>
    <name type="common">Azotobacter macrocytogenes</name>
    <dbReference type="NCBI Taxonomy" id="69962"/>
    <lineage>
        <taxon>Bacteria</taxon>
        <taxon>Pseudomonadati</taxon>
        <taxon>Pseudomonadota</taxon>
        <taxon>Gammaproteobacteria</taxon>
        <taxon>Pseudomonadales</taxon>
        <taxon>Pseudomonadaceae</taxon>
        <taxon>Azomonas</taxon>
    </lineage>
</organism>
<dbReference type="Proteomes" id="UP000549250">
    <property type="component" value="Unassembled WGS sequence"/>
</dbReference>
<evidence type="ECO:0000313" key="1">
    <source>
        <dbReference type="EMBL" id="MBB3105355.1"/>
    </source>
</evidence>
<evidence type="ECO:0000313" key="2">
    <source>
        <dbReference type="Proteomes" id="UP000549250"/>
    </source>
</evidence>
<protein>
    <submittedName>
        <fullName evidence="1">Uncharacterized protein</fullName>
    </submittedName>
</protein>
<dbReference type="EMBL" id="JACHXI010000035">
    <property type="protein sequence ID" value="MBB3105355.1"/>
    <property type="molecule type" value="Genomic_DNA"/>
</dbReference>
<proteinExistence type="predicted"/>
<comment type="caution">
    <text evidence="1">The sequence shown here is derived from an EMBL/GenBank/DDBJ whole genome shotgun (WGS) entry which is preliminary data.</text>
</comment>
<keyword evidence="2" id="KW-1185">Reference proteome</keyword>
<accession>A0A839TBC4</accession>